<sequence length="365" mass="39977">MKSLATALALIAPAYAGLRFPCSTLTIQRLDPVVQPGSLPSSHLHHIVGGNAFNASMEGDVGERATCTTCQMAEDFSNYWTAVLYFKHPQNGSYHRVPVVPVQPLLGGSQGATGGLTVYYTQFDLSRDNLKQQAITPFKPGFRMTVGAPTEAGKPHVGLRYQCLTGQSRGPEISDFPDKPCTGGIFATQHFPACWDGVNLDSPDHQSHMYNTINRDGFTNAPACPASHPIRVPQVTFETVWDTTQFNSMWPSGTPNPFVWSFEGKAGGTHADYMFGWKGDSLQRAMAKSECFYDGCGSITKQAMTTANRCTVKDFVGENMDGCKFVHPHCPICFFFWGRVADGRDALVTKWWAAAEFGLDNDGDY</sequence>
<name>A0A9W4XS47_9PLEO</name>
<dbReference type="AlphaFoldDB" id="A0A9W4XS47"/>
<gene>
    <name evidence="3" type="ORF">PDIGIT_LOCUS15449</name>
</gene>
<evidence type="ECO:0000256" key="1">
    <source>
        <dbReference type="SAM" id="SignalP"/>
    </source>
</evidence>
<organism evidence="3 4">
    <name type="scientific">Periconia digitata</name>
    <dbReference type="NCBI Taxonomy" id="1303443"/>
    <lineage>
        <taxon>Eukaryota</taxon>
        <taxon>Fungi</taxon>
        <taxon>Dikarya</taxon>
        <taxon>Ascomycota</taxon>
        <taxon>Pezizomycotina</taxon>
        <taxon>Dothideomycetes</taxon>
        <taxon>Pleosporomycetidae</taxon>
        <taxon>Pleosporales</taxon>
        <taxon>Massarineae</taxon>
        <taxon>Periconiaceae</taxon>
        <taxon>Periconia</taxon>
    </lineage>
</organism>
<evidence type="ECO:0000313" key="3">
    <source>
        <dbReference type="EMBL" id="CAI6342244.1"/>
    </source>
</evidence>
<protein>
    <recommendedName>
        <fullName evidence="2">DUF1996 domain-containing protein</fullName>
    </recommendedName>
</protein>
<comment type="caution">
    <text evidence="3">The sequence shown here is derived from an EMBL/GenBank/DDBJ whole genome shotgun (WGS) entry which is preliminary data.</text>
</comment>
<feature type="signal peptide" evidence="1">
    <location>
        <begin position="1"/>
        <end position="16"/>
    </location>
</feature>
<proteinExistence type="predicted"/>
<keyword evidence="1" id="KW-0732">Signal</keyword>
<reference evidence="3" key="1">
    <citation type="submission" date="2023-01" db="EMBL/GenBank/DDBJ databases">
        <authorList>
            <person name="Van Ghelder C."/>
            <person name="Rancurel C."/>
        </authorList>
    </citation>
    <scope>NUCLEOTIDE SEQUENCE</scope>
    <source>
        <strain evidence="3">CNCM I-4278</strain>
    </source>
</reference>
<evidence type="ECO:0000259" key="2">
    <source>
        <dbReference type="Pfam" id="PF09362"/>
    </source>
</evidence>
<evidence type="ECO:0000313" key="4">
    <source>
        <dbReference type="Proteomes" id="UP001152607"/>
    </source>
</evidence>
<dbReference type="Proteomes" id="UP001152607">
    <property type="component" value="Unassembled WGS sequence"/>
</dbReference>
<dbReference type="PANTHER" id="PTHR43662">
    <property type="match status" value="1"/>
</dbReference>
<dbReference type="OrthoDB" id="74764at2759"/>
<dbReference type="Pfam" id="PF09362">
    <property type="entry name" value="DUF1996"/>
    <property type="match status" value="1"/>
</dbReference>
<dbReference type="InterPro" id="IPR018535">
    <property type="entry name" value="DUF1996"/>
</dbReference>
<accession>A0A9W4XS47</accession>
<feature type="domain" description="DUF1996" evidence="2">
    <location>
        <begin position="31"/>
        <end position="277"/>
    </location>
</feature>
<dbReference type="PANTHER" id="PTHR43662:SF5">
    <property type="entry name" value="DUF1996 DOMAIN-CONTAINING PROTEIN"/>
    <property type="match status" value="1"/>
</dbReference>
<keyword evidence="4" id="KW-1185">Reference proteome</keyword>
<dbReference type="EMBL" id="CAOQHR010000013">
    <property type="protein sequence ID" value="CAI6342244.1"/>
    <property type="molecule type" value="Genomic_DNA"/>
</dbReference>
<feature type="chain" id="PRO_5040788853" description="DUF1996 domain-containing protein" evidence="1">
    <location>
        <begin position="17"/>
        <end position="365"/>
    </location>
</feature>